<protein>
    <submittedName>
        <fullName evidence="1">Uncharacterized protein</fullName>
    </submittedName>
</protein>
<gene>
    <name evidence="1" type="ORF">CR103_10470</name>
</gene>
<accession>A0A2G8T2J7</accession>
<proteinExistence type="predicted"/>
<sequence length="62" mass="6939">MADRPIVMSNAAGMFGDMQVRRVDDYATEQHRCAVCLPACLPTRMMIELKIKQPRLGTTGRS</sequence>
<dbReference type="EMBL" id="PDOB01000013">
    <property type="protein sequence ID" value="PIL39908.1"/>
    <property type="molecule type" value="Genomic_DNA"/>
</dbReference>
<evidence type="ECO:0000313" key="2">
    <source>
        <dbReference type="Proteomes" id="UP000228593"/>
    </source>
</evidence>
<keyword evidence="2" id="KW-1185">Reference proteome</keyword>
<organism evidence="1 2">
    <name type="scientific">Massilia psychrophila</name>
    <dbReference type="NCBI Taxonomy" id="1603353"/>
    <lineage>
        <taxon>Bacteria</taxon>
        <taxon>Pseudomonadati</taxon>
        <taxon>Pseudomonadota</taxon>
        <taxon>Betaproteobacteria</taxon>
        <taxon>Burkholderiales</taxon>
        <taxon>Oxalobacteraceae</taxon>
        <taxon>Telluria group</taxon>
        <taxon>Massilia</taxon>
    </lineage>
</organism>
<comment type="caution">
    <text evidence="1">The sequence shown here is derived from an EMBL/GenBank/DDBJ whole genome shotgun (WGS) entry which is preliminary data.</text>
</comment>
<dbReference type="AlphaFoldDB" id="A0A2G8T2J7"/>
<reference evidence="1 2" key="1">
    <citation type="submission" date="2017-10" db="EMBL/GenBank/DDBJ databases">
        <title>Massilia psychrophilum sp. nov., a novel purple-pigmented bacterium isolated from Tianshan glacier, Xinjiang Municipality, China.</title>
        <authorList>
            <person name="Wang H."/>
        </authorList>
    </citation>
    <scope>NUCLEOTIDE SEQUENCE [LARGE SCALE GENOMIC DNA]</scope>
    <source>
        <strain evidence="1 2">JCM 30813</strain>
    </source>
</reference>
<dbReference type="RefSeq" id="WP_099915936.1">
    <property type="nucleotide sequence ID" value="NZ_BMHS01000016.1"/>
</dbReference>
<name>A0A2G8T2J7_9BURK</name>
<evidence type="ECO:0000313" key="1">
    <source>
        <dbReference type="EMBL" id="PIL39908.1"/>
    </source>
</evidence>
<dbReference type="Proteomes" id="UP000228593">
    <property type="component" value="Unassembled WGS sequence"/>
</dbReference>